<dbReference type="Pfam" id="PF13519">
    <property type="entry name" value="VWA_2"/>
    <property type="match status" value="1"/>
</dbReference>
<sequence length="696" mass="75145">MGIGLWSGLWFGLAIPIILLMYLFKRKYIDTTVSSHLLWNHVLRNIEANRPWQKLQNRLLLWLQLLVAALLVFALMAPYIWVQGGSKHTVVIVDASASMSMILNEQTDGPQGVQNGMESDQQATAGFGLEQRSSQNSGQTGTVSAMDQLKEELSEFTASLNRKSELTLLKLGSKPQVILSRETNRGKWKQAISELTPDFGVSAYRETLSLAAAMTKEDAEARLVIFTDGRWLERSDDIPLDVPVNVVMIGDAAPGNASIEQFGVKSNPAAETVEGVSVVRNYGGHALEAELNLYGDERLLASQQAVVGAEESLTVSFADLPAAEVYRLSLSPGDSYALDNEAFAFSGQHRAPQVLLFSRGNLFLEKALQLAGASVTRMNPDDGGETGASEVPKLPERTPDIMVVDGQAPDYLQQSPWSELISRTPLWTIGGKEDKVQPPNGELKIENHPVTRYFTIKDSPTATLSKSPLPAWGKSIMEIGGLPAIYAGNEAGVARLGFLFALEDSDLPLRPEFPILVNNAVEWLQSGRAAGLGRAMVEAKVSIPVAAEAQQGVWTAIGGYAATNGVTDIPAEMKDGLVLAEQTAPAVPGLWRFQLRDVNGTELASYYLQTTASPLESAVQAAWPLQLTAGDKSEPSAAGADDGTAGSPGSVTDADTRTERGQGDFSDRYPLAYLLALLAFLVIFAEWGVYQRGRSI</sequence>
<evidence type="ECO:0008006" key="7">
    <source>
        <dbReference type="Google" id="ProtNLM"/>
    </source>
</evidence>
<dbReference type="Proteomes" id="UP000608420">
    <property type="component" value="Unassembled WGS sequence"/>
</dbReference>
<feature type="region of interest" description="Disordered" evidence="1">
    <location>
        <begin position="630"/>
        <end position="662"/>
    </location>
</feature>
<feature type="transmembrane region" description="Helical" evidence="2">
    <location>
        <begin position="6"/>
        <end position="24"/>
    </location>
</feature>
<dbReference type="PANTHER" id="PTHR37464">
    <property type="entry name" value="BLL2463 PROTEIN"/>
    <property type="match status" value="1"/>
</dbReference>
<evidence type="ECO:0000259" key="4">
    <source>
        <dbReference type="Pfam" id="PF13519"/>
    </source>
</evidence>
<evidence type="ECO:0000313" key="6">
    <source>
        <dbReference type="Proteomes" id="UP000608420"/>
    </source>
</evidence>
<dbReference type="Pfam" id="PF07584">
    <property type="entry name" value="BatA"/>
    <property type="match status" value="1"/>
</dbReference>
<keyword evidence="2" id="KW-1133">Transmembrane helix</keyword>
<evidence type="ECO:0000256" key="2">
    <source>
        <dbReference type="SAM" id="Phobius"/>
    </source>
</evidence>
<feature type="transmembrane region" description="Helical" evidence="2">
    <location>
        <begin position="671"/>
        <end position="690"/>
    </location>
</feature>
<organism evidence="5 6">
    <name type="scientific">Paenibacillus aceti</name>
    <dbReference type="NCBI Taxonomy" id="1820010"/>
    <lineage>
        <taxon>Bacteria</taxon>
        <taxon>Bacillati</taxon>
        <taxon>Bacillota</taxon>
        <taxon>Bacilli</taxon>
        <taxon>Bacillales</taxon>
        <taxon>Paenibacillaceae</taxon>
        <taxon>Paenibacillus</taxon>
    </lineage>
</organism>
<dbReference type="InterPro" id="IPR036465">
    <property type="entry name" value="vWFA_dom_sf"/>
</dbReference>
<name>A0ABQ1VPJ8_9BACL</name>
<protein>
    <recommendedName>
        <fullName evidence="7">VWFA domain-containing protein</fullName>
    </recommendedName>
</protein>
<evidence type="ECO:0000313" key="5">
    <source>
        <dbReference type="EMBL" id="GGF86252.1"/>
    </source>
</evidence>
<reference evidence="6" key="1">
    <citation type="journal article" date="2019" name="Int. J. Syst. Evol. Microbiol.">
        <title>The Global Catalogue of Microorganisms (GCM) 10K type strain sequencing project: providing services to taxonomists for standard genome sequencing and annotation.</title>
        <authorList>
            <consortium name="The Broad Institute Genomics Platform"/>
            <consortium name="The Broad Institute Genome Sequencing Center for Infectious Disease"/>
            <person name="Wu L."/>
            <person name="Ma J."/>
        </authorList>
    </citation>
    <scope>NUCLEOTIDE SEQUENCE [LARGE SCALE GENOMIC DNA]</scope>
    <source>
        <strain evidence="6">CGMCC 1.15420</strain>
    </source>
</reference>
<feature type="compositionally biased region" description="Low complexity" evidence="1">
    <location>
        <begin position="635"/>
        <end position="650"/>
    </location>
</feature>
<dbReference type="EMBL" id="BMIW01000002">
    <property type="protein sequence ID" value="GGF86252.1"/>
    <property type="molecule type" value="Genomic_DNA"/>
</dbReference>
<accession>A0ABQ1VPJ8</accession>
<comment type="caution">
    <text evidence="5">The sequence shown here is derived from an EMBL/GenBank/DDBJ whole genome shotgun (WGS) entry which is preliminary data.</text>
</comment>
<evidence type="ECO:0000256" key="1">
    <source>
        <dbReference type="SAM" id="MobiDB-lite"/>
    </source>
</evidence>
<dbReference type="PANTHER" id="PTHR37464:SF1">
    <property type="entry name" value="BLL2463 PROTEIN"/>
    <property type="match status" value="1"/>
</dbReference>
<dbReference type="InterPro" id="IPR002035">
    <property type="entry name" value="VWF_A"/>
</dbReference>
<keyword evidence="2" id="KW-0812">Transmembrane</keyword>
<feature type="domain" description="VWFA" evidence="4">
    <location>
        <begin position="141"/>
        <end position="229"/>
    </location>
</feature>
<feature type="domain" description="Aerotolerance regulator N-terminal" evidence="3">
    <location>
        <begin position="9"/>
        <end position="78"/>
    </location>
</feature>
<evidence type="ECO:0000259" key="3">
    <source>
        <dbReference type="Pfam" id="PF07584"/>
    </source>
</evidence>
<gene>
    <name evidence="5" type="ORF">GCM10010913_04650</name>
</gene>
<dbReference type="InterPro" id="IPR024163">
    <property type="entry name" value="Aerotolerance_reg_N"/>
</dbReference>
<dbReference type="SUPFAM" id="SSF53300">
    <property type="entry name" value="vWA-like"/>
    <property type="match status" value="1"/>
</dbReference>
<keyword evidence="2" id="KW-0472">Membrane</keyword>
<keyword evidence="6" id="KW-1185">Reference proteome</keyword>
<dbReference type="Gene3D" id="3.40.50.410">
    <property type="entry name" value="von Willebrand factor, type A domain"/>
    <property type="match status" value="1"/>
</dbReference>
<feature type="transmembrane region" description="Helical" evidence="2">
    <location>
        <begin position="59"/>
        <end position="81"/>
    </location>
</feature>
<proteinExistence type="predicted"/>
<dbReference type="RefSeq" id="WP_162944091.1">
    <property type="nucleotide sequence ID" value="NZ_BMIW01000002.1"/>
</dbReference>